<evidence type="ECO:0000256" key="1">
    <source>
        <dbReference type="SAM" id="MobiDB-lite"/>
    </source>
</evidence>
<keyword evidence="3" id="KW-1185">Reference proteome</keyword>
<gene>
    <name evidence="2" type="ORF">HPB48_009841</name>
</gene>
<dbReference type="VEuPathDB" id="VectorBase:HLOH_043874"/>
<evidence type="ECO:0000313" key="3">
    <source>
        <dbReference type="Proteomes" id="UP000821853"/>
    </source>
</evidence>
<comment type="caution">
    <text evidence="2">The sequence shown here is derived from an EMBL/GenBank/DDBJ whole genome shotgun (WGS) entry which is preliminary data.</text>
</comment>
<sequence>MLRAGACRNERRRDRRWAKARPASQLRDIQRPFVRYRPFPNHDLQHHPDHYNPESAHKIKCILRISQHRRIRAIQQCGLSRMTWNFSTKALPKTRTHQKTAPMKSTIFLMTPR</sequence>
<organism evidence="2 3">
    <name type="scientific">Haemaphysalis longicornis</name>
    <name type="common">Bush tick</name>
    <dbReference type="NCBI Taxonomy" id="44386"/>
    <lineage>
        <taxon>Eukaryota</taxon>
        <taxon>Metazoa</taxon>
        <taxon>Ecdysozoa</taxon>
        <taxon>Arthropoda</taxon>
        <taxon>Chelicerata</taxon>
        <taxon>Arachnida</taxon>
        <taxon>Acari</taxon>
        <taxon>Parasitiformes</taxon>
        <taxon>Ixodida</taxon>
        <taxon>Ixodoidea</taxon>
        <taxon>Ixodidae</taxon>
        <taxon>Haemaphysalinae</taxon>
        <taxon>Haemaphysalis</taxon>
    </lineage>
</organism>
<protein>
    <submittedName>
        <fullName evidence="2">Uncharacterized protein</fullName>
    </submittedName>
</protein>
<feature type="region of interest" description="Disordered" evidence="1">
    <location>
        <begin position="1"/>
        <end position="24"/>
    </location>
</feature>
<accession>A0A9J6GS93</accession>
<proteinExistence type="predicted"/>
<dbReference type="AlphaFoldDB" id="A0A9J6GS93"/>
<reference evidence="2 3" key="1">
    <citation type="journal article" date="2020" name="Cell">
        <title>Large-Scale Comparative Analyses of Tick Genomes Elucidate Their Genetic Diversity and Vector Capacities.</title>
        <authorList>
            <consortium name="Tick Genome and Microbiome Consortium (TIGMIC)"/>
            <person name="Jia N."/>
            <person name="Wang J."/>
            <person name="Shi W."/>
            <person name="Du L."/>
            <person name="Sun Y."/>
            <person name="Zhan W."/>
            <person name="Jiang J.F."/>
            <person name="Wang Q."/>
            <person name="Zhang B."/>
            <person name="Ji P."/>
            <person name="Bell-Sakyi L."/>
            <person name="Cui X.M."/>
            <person name="Yuan T.T."/>
            <person name="Jiang B.G."/>
            <person name="Yang W.F."/>
            <person name="Lam T.T."/>
            <person name="Chang Q.C."/>
            <person name="Ding S.J."/>
            <person name="Wang X.J."/>
            <person name="Zhu J.G."/>
            <person name="Ruan X.D."/>
            <person name="Zhao L."/>
            <person name="Wei J.T."/>
            <person name="Ye R.Z."/>
            <person name="Que T.C."/>
            <person name="Du C.H."/>
            <person name="Zhou Y.H."/>
            <person name="Cheng J.X."/>
            <person name="Dai P.F."/>
            <person name="Guo W.B."/>
            <person name="Han X.H."/>
            <person name="Huang E.J."/>
            <person name="Li L.F."/>
            <person name="Wei W."/>
            <person name="Gao Y.C."/>
            <person name="Liu J.Z."/>
            <person name="Shao H.Z."/>
            <person name="Wang X."/>
            <person name="Wang C.C."/>
            <person name="Yang T.C."/>
            <person name="Huo Q.B."/>
            <person name="Li W."/>
            <person name="Chen H.Y."/>
            <person name="Chen S.E."/>
            <person name="Zhou L.G."/>
            <person name="Ni X.B."/>
            <person name="Tian J.H."/>
            <person name="Sheng Y."/>
            <person name="Liu T."/>
            <person name="Pan Y.S."/>
            <person name="Xia L.Y."/>
            <person name="Li J."/>
            <person name="Zhao F."/>
            <person name="Cao W.C."/>
        </authorList>
    </citation>
    <scope>NUCLEOTIDE SEQUENCE [LARGE SCALE GENOMIC DNA]</scope>
    <source>
        <strain evidence="2">HaeL-2018</strain>
    </source>
</reference>
<dbReference type="EMBL" id="JABSTR010000008">
    <property type="protein sequence ID" value="KAH9378043.1"/>
    <property type="molecule type" value="Genomic_DNA"/>
</dbReference>
<dbReference type="Proteomes" id="UP000821853">
    <property type="component" value="Unassembled WGS sequence"/>
</dbReference>
<evidence type="ECO:0000313" key="2">
    <source>
        <dbReference type="EMBL" id="KAH9378043.1"/>
    </source>
</evidence>
<name>A0A9J6GS93_HAELO</name>